<feature type="transmembrane region" description="Helical" evidence="11">
    <location>
        <begin position="700"/>
        <end position="718"/>
    </location>
</feature>
<evidence type="ECO:0000256" key="3">
    <source>
        <dbReference type="ARBA" id="ARBA00022692"/>
    </source>
</evidence>
<feature type="domain" description="P-type ATPase A" evidence="12">
    <location>
        <begin position="3"/>
        <end position="75"/>
    </location>
</feature>
<proteinExistence type="inferred from homology"/>
<dbReference type="InterPro" id="IPR006544">
    <property type="entry name" value="P-type_TPase_V"/>
</dbReference>
<accession>A0A8J4S8K0</accession>
<evidence type="ECO:0000256" key="5">
    <source>
        <dbReference type="ARBA" id="ARBA00022741"/>
    </source>
</evidence>
<dbReference type="InterPro" id="IPR044492">
    <property type="entry name" value="P_typ_ATPase_HD_dom"/>
</dbReference>
<feature type="transmembrane region" description="Helical" evidence="11">
    <location>
        <begin position="667"/>
        <end position="688"/>
    </location>
</feature>
<reference evidence="13" key="2">
    <citation type="submission" date="2020-02" db="EMBL/GenBank/DDBJ databases">
        <authorList>
            <person name="Studholme D.J."/>
        </authorList>
    </citation>
    <scope>NUCLEOTIDE SEQUENCE</scope>
    <source>
        <strain evidence="13">00238/432</strain>
    </source>
</reference>
<keyword evidence="4" id="KW-0479">Metal-binding</keyword>
<reference evidence="13" key="1">
    <citation type="journal article" date="2015" name="Genom Data">
        <title>Draft genome sequences of Phytophthora kernoviae and Phytophthora ramorum lineage EU2 from Scotland.</title>
        <authorList>
            <person name="Sambles C."/>
            <person name="Schlenzig A."/>
            <person name="O'Neill P."/>
            <person name="Grant M."/>
            <person name="Studholme D.J."/>
        </authorList>
    </citation>
    <scope>NUCLEOTIDE SEQUENCE</scope>
    <source>
        <strain evidence="13">00238/432</strain>
    </source>
</reference>
<keyword evidence="10 11" id="KW-0472">Membrane</keyword>
<comment type="subcellular location">
    <subcellularLocation>
        <location evidence="1">Membrane</location>
        <topology evidence="1">Multi-pass membrane protein</topology>
    </subcellularLocation>
</comment>
<dbReference type="PANTHER" id="PTHR45630:SF11">
    <property type="entry name" value="CATION-TRANSPORTING P-TYPE ATPASE N-TERMINAL DOMAIN-CONTAINING PROTEIN"/>
    <property type="match status" value="1"/>
</dbReference>
<dbReference type="GO" id="GO:0019829">
    <property type="term" value="F:ATPase-coupled monoatomic cation transmembrane transporter activity"/>
    <property type="evidence" value="ECO:0007669"/>
    <property type="project" value="TreeGrafter"/>
</dbReference>
<feature type="transmembrane region" description="Helical" evidence="11">
    <location>
        <begin position="578"/>
        <end position="595"/>
    </location>
</feature>
<dbReference type="InterPro" id="IPR008250">
    <property type="entry name" value="ATPase_P-typ_transduc_dom_A_sf"/>
</dbReference>
<evidence type="ECO:0000256" key="4">
    <source>
        <dbReference type="ARBA" id="ARBA00022723"/>
    </source>
</evidence>
<feature type="transmembrane region" description="Helical" evidence="11">
    <location>
        <begin position="101"/>
        <end position="120"/>
    </location>
</feature>
<evidence type="ECO:0000256" key="10">
    <source>
        <dbReference type="ARBA" id="ARBA00023136"/>
    </source>
</evidence>
<protein>
    <recommendedName>
        <fullName evidence="12">P-type ATPase A domain-containing protein</fullName>
    </recommendedName>
</protein>
<evidence type="ECO:0000256" key="11">
    <source>
        <dbReference type="SAM" id="Phobius"/>
    </source>
</evidence>
<dbReference type="InterPro" id="IPR001757">
    <property type="entry name" value="P_typ_ATPase"/>
</dbReference>
<feature type="transmembrane region" description="Helical" evidence="11">
    <location>
        <begin position="752"/>
        <end position="775"/>
    </location>
</feature>
<dbReference type="Gene3D" id="2.70.150.10">
    <property type="entry name" value="Calcium-transporting ATPase, cytoplasmic transduction domain A"/>
    <property type="match status" value="1"/>
</dbReference>
<dbReference type="GO" id="GO:0046872">
    <property type="term" value="F:metal ion binding"/>
    <property type="evidence" value="ECO:0007669"/>
    <property type="project" value="UniProtKB-KW"/>
</dbReference>
<evidence type="ECO:0000256" key="2">
    <source>
        <dbReference type="ARBA" id="ARBA00006000"/>
    </source>
</evidence>
<evidence type="ECO:0000256" key="9">
    <source>
        <dbReference type="ARBA" id="ARBA00022989"/>
    </source>
</evidence>
<dbReference type="Pfam" id="PF00122">
    <property type="entry name" value="E1-E2_ATPase"/>
    <property type="match status" value="1"/>
</dbReference>
<dbReference type="GO" id="GO:0140358">
    <property type="term" value="F:P-type transmembrane transporter activity"/>
    <property type="evidence" value="ECO:0007669"/>
    <property type="project" value="InterPro"/>
</dbReference>
<keyword evidence="6" id="KW-0067">ATP-binding</keyword>
<comment type="similarity">
    <text evidence="2">Belongs to the cation transport ATPase (P-type) (TC 3.A.3) family. Type V subfamily.</text>
</comment>
<dbReference type="GO" id="GO:0016020">
    <property type="term" value="C:membrane"/>
    <property type="evidence" value="ECO:0007669"/>
    <property type="project" value="UniProtKB-SubCell"/>
</dbReference>
<evidence type="ECO:0000256" key="7">
    <source>
        <dbReference type="ARBA" id="ARBA00022842"/>
    </source>
</evidence>
<keyword evidence="8" id="KW-1278">Translocase</keyword>
<keyword evidence="5" id="KW-0547">Nucleotide-binding</keyword>
<keyword evidence="7" id="KW-0460">Magnesium</keyword>
<dbReference type="AlphaFoldDB" id="A0A8J4S8K0"/>
<dbReference type="SFLD" id="SFLDS00003">
    <property type="entry name" value="Haloacid_Dehalogenase"/>
    <property type="match status" value="1"/>
</dbReference>
<dbReference type="PROSITE" id="PS00154">
    <property type="entry name" value="ATPASE_E1_E2"/>
    <property type="match status" value="1"/>
</dbReference>
<dbReference type="SUPFAM" id="SSF81665">
    <property type="entry name" value="Calcium ATPase, transmembrane domain M"/>
    <property type="match status" value="1"/>
</dbReference>
<dbReference type="InterPro" id="IPR023299">
    <property type="entry name" value="ATPase_P-typ_cyto_dom_N"/>
</dbReference>
<dbReference type="Pfam" id="PF13246">
    <property type="entry name" value="Cation_ATPase"/>
    <property type="match status" value="1"/>
</dbReference>
<dbReference type="PRINTS" id="PR00119">
    <property type="entry name" value="CATATPASE"/>
</dbReference>
<keyword evidence="9 11" id="KW-1133">Transmembrane helix</keyword>
<evidence type="ECO:0000256" key="1">
    <source>
        <dbReference type="ARBA" id="ARBA00004141"/>
    </source>
</evidence>
<gene>
    <name evidence="13" type="ORF">G195_009362</name>
</gene>
<dbReference type="InterPro" id="IPR018303">
    <property type="entry name" value="ATPase_P-typ_P_site"/>
</dbReference>
<dbReference type="PANTHER" id="PTHR45630">
    <property type="entry name" value="CATION-TRANSPORTING ATPASE-RELATED"/>
    <property type="match status" value="1"/>
</dbReference>
<dbReference type="SFLD" id="SFLDG00002">
    <property type="entry name" value="C1.7:_P-type_atpase_like"/>
    <property type="match status" value="1"/>
</dbReference>
<dbReference type="InterPro" id="IPR036412">
    <property type="entry name" value="HAD-like_sf"/>
</dbReference>
<dbReference type="Proteomes" id="UP000702964">
    <property type="component" value="Unassembled WGS sequence"/>
</dbReference>
<organism evidence="13 14">
    <name type="scientific">Phytophthora kernoviae 00238/432</name>
    <dbReference type="NCBI Taxonomy" id="1284355"/>
    <lineage>
        <taxon>Eukaryota</taxon>
        <taxon>Sar</taxon>
        <taxon>Stramenopiles</taxon>
        <taxon>Oomycota</taxon>
        <taxon>Peronosporomycetes</taxon>
        <taxon>Peronosporales</taxon>
        <taxon>Peronosporaceae</taxon>
        <taxon>Phytophthora</taxon>
    </lineage>
</organism>
<evidence type="ECO:0000313" key="13">
    <source>
        <dbReference type="EMBL" id="KAF4317085.1"/>
    </source>
</evidence>
<evidence type="ECO:0000313" key="14">
    <source>
        <dbReference type="Proteomes" id="UP000702964"/>
    </source>
</evidence>
<dbReference type="SUPFAM" id="SSF81660">
    <property type="entry name" value="Metal cation-transporting ATPase, ATP-binding domain N"/>
    <property type="match status" value="1"/>
</dbReference>
<sequence>MVPENWVLPCDMVIVKGSTVCDESMLTGESMPVQKFPIPDHSSTVYDAEGRSKKHTLFSGTRVLSSGRNEEILAVVQTTACVIGIKFLLSNGKLSNKMTAFCYCIFMISAVVSPLLPVVLTVGQVNAASRLEKNGIFSLNVKRITLCGKVRVFCFDKTGTLTKQGLDYLGVQPVDSNTNSFLPIAKDTSTTATTNETQFALATCHSVGSMDGHLVGNEVEVRMFTATGWTLVEQEGSAPVVKSPIGEELEFVKRFDFDHHRMSMSVVVRHRNTGRLFVFCKGSYERMQQLSKPDSVPSDYETVADRLAKDGCYVLGLSYRELPREWTNEQVDAFLSNRDTIDEHLSLLGLILFRNELKEDTNSAIAQLKAGDVRVVMITGDNAMCGCYIARNSGMVAPGSRVIFGDIDVELSTLEWRDVDSRVAYDLEAIKKMIISGEDMELAVTGAAFNRLKIMGDMIHLLFHVRIFSRMTPDDKVECVKMHMAAGAVTGMCGDGGNDCGALRIAHAGIALSDAEASVVSPFTSKPKTIKSVVDICREGRCSLATSFASVKFLIMYGVIASTLRLFQWYHAVIMSEWCFILADGVTLVGLSYAITLSKPLPNLNEQRPTSSLIAPTTLTSIVGQELINVIFLFSGVHMLINEVWYCPFSPDNVDLAKWWLFSDNHMATTLFFTIITQQQLAAWVFSFGSRYRAPIWRNYLLVAVFALLVALDIYLILGEPSVVMDLFRISSTTNVVVLPDIPMPFSFRAKYFGLLVGNVATVIFFEYVIVLGPVRDFLRKKYHKDYLSMRM</sequence>
<evidence type="ECO:0000259" key="12">
    <source>
        <dbReference type="Pfam" id="PF00122"/>
    </source>
</evidence>
<dbReference type="SUPFAM" id="SSF56784">
    <property type="entry name" value="HAD-like"/>
    <property type="match status" value="1"/>
</dbReference>
<dbReference type="SFLD" id="SFLDF00027">
    <property type="entry name" value="p-type_atpase"/>
    <property type="match status" value="1"/>
</dbReference>
<name>A0A8J4S8K0_9STRA</name>
<dbReference type="InterPro" id="IPR059000">
    <property type="entry name" value="ATPase_P-type_domA"/>
</dbReference>
<comment type="caution">
    <text evidence="13">The sequence shown here is derived from an EMBL/GenBank/DDBJ whole genome shotgun (WGS) entry which is preliminary data.</text>
</comment>
<feature type="transmembrane region" description="Helical" evidence="11">
    <location>
        <begin position="544"/>
        <end position="566"/>
    </location>
</feature>
<dbReference type="Gene3D" id="3.40.50.1000">
    <property type="entry name" value="HAD superfamily/HAD-like"/>
    <property type="match status" value="1"/>
</dbReference>
<dbReference type="EMBL" id="AOFI03000439">
    <property type="protein sequence ID" value="KAF4317085.1"/>
    <property type="molecule type" value="Genomic_DNA"/>
</dbReference>
<dbReference type="InterPro" id="IPR023298">
    <property type="entry name" value="ATPase_P-typ_TM_dom_sf"/>
</dbReference>
<evidence type="ECO:0000256" key="6">
    <source>
        <dbReference type="ARBA" id="ARBA00022840"/>
    </source>
</evidence>
<dbReference type="InterPro" id="IPR023214">
    <property type="entry name" value="HAD_sf"/>
</dbReference>
<dbReference type="GO" id="GO:0005524">
    <property type="term" value="F:ATP binding"/>
    <property type="evidence" value="ECO:0007669"/>
    <property type="project" value="UniProtKB-KW"/>
</dbReference>
<dbReference type="Gene3D" id="3.40.1110.10">
    <property type="entry name" value="Calcium-transporting ATPase, cytoplasmic domain N"/>
    <property type="match status" value="1"/>
</dbReference>
<dbReference type="SUPFAM" id="SSF81653">
    <property type="entry name" value="Calcium ATPase, transduction domain A"/>
    <property type="match status" value="1"/>
</dbReference>
<keyword evidence="3 11" id="KW-0812">Transmembrane</keyword>
<dbReference type="GO" id="GO:0016887">
    <property type="term" value="F:ATP hydrolysis activity"/>
    <property type="evidence" value="ECO:0007669"/>
    <property type="project" value="InterPro"/>
</dbReference>
<dbReference type="NCBIfam" id="TIGR01494">
    <property type="entry name" value="ATPase_P-type"/>
    <property type="match status" value="2"/>
</dbReference>
<evidence type="ECO:0000256" key="8">
    <source>
        <dbReference type="ARBA" id="ARBA00022967"/>
    </source>
</evidence>